<sequence length="261" mass="29259">MSKIIGIASQKGGVGKSTTCRNLASTLSQEGFRVLAVDCDNQSSLTDCFGIENPEKLEKTLYHLMMDIISENDFPQKEDFIIQREGIDIIPSSIELSAIEINLASTFSREYVLKTIIDEVKSDYDYILLDCMPSLGLMTLNVLAACDSILIPATPEYLSVKGLELLLRTIFKLKKRINPNISFEGILLTMYQEKTNLSKNMFEMIEESYGEHIRVFDTKIPKSVKVGEANLQSKSIVDYMPTNKAAIAYQAFTKELINNGQ</sequence>
<accession>A0ABS2MTM0</accession>
<dbReference type="InterPro" id="IPR027417">
    <property type="entry name" value="P-loop_NTPase"/>
</dbReference>
<protein>
    <submittedName>
        <fullName evidence="2">Chromosome partitioning protein</fullName>
    </submittedName>
</protein>
<dbReference type="Proteomes" id="UP000767854">
    <property type="component" value="Unassembled WGS sequence"/>
</dbReference>
<dbReference type="RefSeq" id="WP_204665132.1">
    <property type="nucleotide sequence ID" value="NZ_JAFBDT010000027.1"/>
</dbReference>
<dbReference type="InterPro" id="IPR050678">
    <property type="entry name" value="DNA_Partitioning_ATPase"/>
</dbReference>
<name>A0ABS2MTM0_9FIRM</name>
<dbReference type="EMBL" id="JAFBDT010000027">
    <property type="protein sequence ID" value="MBM7562705.1"/>
    <property type="molecule type" value="Genomic_DNA"/>
</dbReference>
<evidence type="ECO:0000313" key="2">
    <source>
        <dbReference type="EMBL" id="MBM7562705.1"/>
    </source>
</evidence>
<dbReference type="Gene3D" id="3.40.50.300">
    <property type="entry name" value="P-loop containing nucleotide triphosphate hydrolases"/>
    <property type="match status" value="1"/>
</dbReference>
<keyword evidence="3" id="KW-1185">Reference proteome</keyword>
<evidence type="ECO:0000313" key="3">
    <source>
        <dbReference type="Proteomes" id="UP000767854"/>
    </source>
</evidence>
<dbReference type="PANTHER" id="PTHR13696">
    <property type="entry name" value="P-LOOP CONTAINING NUCLEOSIDE TRIPHOSPHATE HYDROLASE"/>
    <property type="match status" value="1"/>
</dbReference>
<feature type="domain" description="AAA" evidence="1">
    <location>
        <begin position="2"/>
        <end position="182"/>
    </location>
</feature>
<evidence type="ECO:0000259" key="1">
    <source>
        <dbReference type="Pfam" id="PF13614"/>
    </source>
</evidence>
<dbReference type="PANTHER" id="PTHR13696:SF99">
    <property type="entry name" value="COBYRINIC ACID AC-DIAMIDE SYNTHASE"/>
    <property type="match status" value="1"/>
</dbReference>
<dbReference type="SUPFAM" id="SSF52540">
    <property type="entry name" value="P-loop containing nucleoside triphosphate hydrolases"/>
    <property type="match status" value="1"/>
</dbReference>
<organism evidence="2 3">
    <name type="scientific">Fusibacter tunisiensis</name>
    <dbReference type="NCBI Taxonomy" id="1008308"/>
    <lineage>
        <taxon>Bacteria</taxon>
        <taxon>Bacillati</taxon>
        <taxon>Bacillota</taxon>
        <taxon>Clostridia</taxon>
        <taxon>Eubacteriales</taxon>
        <taxon>Eubacteriales Family XII. Incertae Sedis</taxon>
        <taxon>Fusibacter</taxon>
    </lineage>
</organism>
<reference evidence="2 3" key="1">
    <citation type="submission" date="2021-01" db="EMBL/GenBank/DDBJ databases">
        <title>Genomic Encyclopedia of Type Strains, Phase IV (KMG-IV): sequencing the most valuable type-strain genomes for metagenomic binning, comparative biology and taxonomic classification.</title>
        <authorList>
            <person name="Goeker M."/>
        </authorList>
    </citation>
    <scope>NUCLEOTIDE SEQUENCE [LARGE SCALE GENOMIC DNA]</scope>
    <source>
        <strain evidence="2 3">DSM 24436</strain>
    </source>
</reference>
<comment type="caution">
    <text evidence="2">The sequence shown here is derived from an EMBL/GenBank/DDBJ whole genome shotgun (WGS) entry which is preliminary data.</text>
</comment>
<gene>
    <name evidence="2" type="ORF">JOC49_002266</name>
</gene>
<dbReference type="InterPro" id="IPR025669">
    <property type="entry name" value="AAA_dom"/>
</dbReference>
<proteinExistence type="predicted"/>
<dbReference type="Pfam" id="PF13614">
    <property type="entry name" value="AAA_31"/>
    <property type="match status" value="1"/>
</dbReference>
<dbReference type="CDD" id="cd02042">
    <property type="entry name" value="ParAB_family"/>
    <property type="match status" value="1"/>
</dbReference>